<sequence length="43" mass="5065">MKAYRCILAIKNDCNKWKNHFCEMKGDVGMSHHEKEGNKKMPI</sequence>
<reference evidence="1" key="1">
    <citation type="submission" date="2023-03" db="EMBL/GenBank/DDBJ databases">
        <authorList>
            <person name="Steffen K."/>
            <person name="Cardenas P."/>
        </authorList>
    </citation>
    <scope>NUCLEOTIDE SEQUENCE</scope>
</reference>
<feature type="non-terminal residue" evidence="1">
    <location>
        <position position="43"/>
    </location>
</feature>
<accession>A0AA35SGP3</accession>
<dbReference type="Proteomes" id="UP001174909">
    <property type="component" value="Unassembled WGS sequence"/>
</dbReference>
<dbReference type="AlphaFoldDB" id="A0AA35SGP3"/>
<comment type="caution">
    <text evidence="1">The sequence shown here is derived from an EMBL/GenBank/DDBJ whole genome shotgun (WGS) entry which is preliminary data.</text>
</comment>
<dbReference type="EMBL" id="CASHTH010002426">
    <property type="protein sequence ID" value="CAI8029653.1"/>
    <property type="molecule type" value="Genomic_DNA"/>
</dbReference>
<evidence type="ECO:0000313" key="1">
    <source>
        <dbReference type="EMBL" id="CAI8029653.1"/>
    </source>
</evidence>
<gene>
    <name evidence="1" type="ORF">GBAR_LOCUS16827</name>
</gene>
<name>A0AA35SGP3_GEOBA</name>
<proteinExistence type="predicted"/>
<protein>
    <submittedName>
        <fullName evidence="1">Uncharacterized protein</fullName>
    </submittedName>
</protein>
<keyword evidence="2" id="KW-1185">Reference proteome</keyword>
<evidence type="ECO:0000313" key="2">
    <source>
        <dbReference type="Proteomes" id="UP001174909"/>
    </source>
</evidence>
<organism evidence="1 2">
    <name type="scientific">Geodia barretti</name>
    <name type="common">Barrett's horny sponge</name>
    <dbReference type="NCBI Taxonomy" id="519541"/>
    <lineage>
        <taxon>Eukaryota</taxon>
        <taxon>Metazoa</taxon>
        <taxon>Porifera</taxon>
        <taxon>Demospongiae</taxon>
        <taxon>Heteroscleromorpha</taxon>
        <taxon>Tetractinellida</taxon>
        <taxon>Astrophorina</taxon>
        <taxon>Geodiidae</taxon>
        <taxon>Geodia</taxon>
    </lineage>
</organism>